<evidence type="ECO:0000313" key="4">
    <source>
        <dbReference type="Proteomes" id="UP000186785"/>
    </source>
</evidence>
<dbReference type="Pfam" id="PF13829">
    <property type="entry name" value="DUF4191"/>
    <property type="match status" value="1"/>
</dbReference>
<dbReference type="EMBL" id="MQSV01000002">
    <property type="protein sequence ID" value="OKL49023.1"/>
    <property type="molecule type" value="Genomic_DNA"/>
</dbReference>
<feature type="transmembrane region" description="Helical" evidence="2">
    <location>
        <begin position="60"/>
        <end position="82"/>
    </location>
</feature>
<accession>A0A1Q5PNA6</accession>
<evidence type="ECO:0008006" key="5">
    <source>
        <dbReference type="Google" id="ProtNLM"/>
    </source>
</evidence>
<evidence type="ECO:0000256" key="1">
    <source>
        <dbReference type="SAM" id="MobiDB-lite"/>
    </source>
</evidence>
<protein>
    <recommendedName>
        <fullName evidence="5">DUF4191 domain-containing protein</fullName>
    </recommendedName>
</protein>
<keyword evidence="2" id="KW-0472">Membrane</keyword>
<sequence length="234" mass="26231">MSQSTTPAEKPKKRRFYHNLKDAYTMVKRTFGWLGWAMLAIVVVVFGGSILWGITSGHWISYPFLGLMLTTLLCLILLTVLLNPALYQQIDGHPGAVGAVLSRQSRGWIVSDTPAVVTQEKDVVWRAIGRPGVVLISEGPSNRVQKLLDNERRRIKRLAPTVPIHLVQYGHEEGQVPLPKVAKQMRSFKNVLNKREVPMVDRRLATLKPPTAQIPKGIDPNRVRPSKKAMYGRG</sequence>
<dbReference type="AlphaFoldDB" id="A0A1Q5PNA6"/>
<feature type="region of interest" description="Disordered" evidence="1">
    <location>
        <begin position="210"/>
        <end position="234"/>
    </location>
</feature>
<name>A0A1Q5PNA6_9ACTO</name>
<dbReference type="Proteomes" id="UP000186785">
    <property type="component" value="Unassembled WGS sequence"/>
</dbReference>
<evidence type="ECO:0000256" key="2">
    <source>
        <dbReference type="SAM" id="Phobius"/>
    </source>
</evidence>
<keyword evidence="2" id="KW-1133">Transmembrane helix</keyword>
<dbReference type="RefSeq" id="WP_073709012.1">
    <property type="nucleotide sequence ID" value="NZ_MQSU01000002.1"/>
</dbReference>
<comment type="caution">
    <text evidence="3">The sequence shown here is derived from an EMBL/GenBank/DDBJ whole genome shotgun (WGS) entry which is preliminary data.</text>
</comment>
<dbReference type="OrthoDB" id="8479889at2"/>
<dbReference type="InterPro" id="IPR025445">
    <property type="entry name" value="DUF4191"/>
</dbReference>
<feature type="transmembrane region" description="Helical" evidence="2">
    <location>
        <begin position="31"/>
        <end position="54"/>
    </location>
</feature>
<organism evidence="3 4">
    <name type="scientific">Boudabousia liubingyangii</name>
    <dbReference type="NCBI Taxonomy" id="1921764"/>
    <lineage>
        <taxon>Bacteria</taxon>
        <taxon>Bacillati</taxon>
        <taxon>Actinomycetota</taxon>
        <taxon>Actinomycetes</taxon>
        <taxon>Actinomycetales</taxon>
        <taxon>Actinomycetaceae</taxon>
        <taxon>Boudabousia</taxon>
    </lineage>
</organism>
<keyword evidence="4" id="KW-1185">Reference proteome</keyword>
<evidence type="ECO:0000313" key="3">
    <source>
        <dbReference type="EMBL" id="OKL49023.1"/>
    </source>
</evidence>
<gene>
    <name evidence="3" type="ORF">BSR29_04095</name>
</gene>
<proteinExistence type="predicted"/>
<reference evidence="3 4" key="1">
    <citation type="submission" date="2016-11" db="EMBL/GenBank/DDBJ databases">
        <title>Actinomyces gypaetusis sp. nov. isolated from the vulture Gypaetus barbatus in Qinghai Tibet Plateau China.</title>
        <authorList>
            <person name="Meng X."/>
        </authorList>
    </citation>
    <scope>NUCLEOTIDE SEQUENCE [LARGE SCALE GENOMIC DNA]</scope>
    <source>
        <strain evidence="3 4">VUL4_2</strain>
    </source>
</reference>
<dbReference type="STRING" id="1921764.BSR28_03665"/>
<keyword evidence="2" id="KW-0812">Transmembrane</keyword>